<feature type="domain" description="P/Homo B" evidence="3">
    <location>
        <begin position="1"/>
        <end position="52"/>
    </location>
</feature>
<dbReference type="GO" id="GO:0006508">
    <property type="term" value="P:proteolysis"/>
    <property type="evidence" value="ECO:0007669"/>
    <property type="project" value="UniProtKB-KW"/>
</dbReference>
<dbReference type="Pfam" id="PF01483">
    <property type="entry name" value="P_proprotein"/>
    <property type="match status" value="1"/>
</dbReference>
<dbReference type="Gene3D" id="2.60.120.260">
    <property type="entry name" value="Galactose-binding domain-like"/>
    <property type="match status" value="1"/>
</dbReference>
<comment type="caution">
    <text evidence="4">The sequence shown here is derived from an EMBL/GenBank/DDBJ whole genome shotgun (WGS) entry which is preliminary data.</text>
</comment>
<accession>A0ABD0PHU5</accession>
<evidence type="ECO:0000256" key="1">
    <source>
        <dbReference type="ARBA" id="ARBA00022670"/>
    </source>
</evidence>
<protein>
    <recommendedName>
        <fullName evidence="3">P/Homo B domain-containing protein</fullName>
    </recommendedName>
</protein>
<feature type="non-terminal residue" evidence="4">
    <location>
        <position position="52"/>
    </location>
</feature>
<proteinExistence type="predicted"/>
<dbReference type="PROSITE" id="PS51829">
    <property type="entry name" value="P_HOMO_B"/>
    <property type="match status" value="1"/>
</dbReference>
<dbReference type="EMBL" id="JAMKFB020000015">
    <property type="protein sequence ID" value="KAL0173452.1"/>
    <property type="molecule type" value="Genomic_DNA"/>
</dbReference>
<keyword evidence="2" id="KW-0378">Hydrolase</keyword>
<sequence length="52" mass="5714">TLSELRQSGMQTLEHVSVTVTIVHPRRGNVEIWLICPSGMSSLIGAKRPLDV</sequence>
<gene>
    <name evidence="4" type="ORF">M9458_029420</name>
</gene>
<dbReference type="AlphaFoldDB" id="A0ABD0PHU5"/>
<evidence type="ECO:0000313" key="4">
    <source>
        <dbReference type="EMBL" id="KAL0173452.1"/>
    </source>
</evidence>
<dbReference type="InterPro" id="IPR002884">
    <property type="entry name" value="P_dom"/>
</dbReference>
<reference evidence="4 5" key="1">
    <citation type="submission" date="2024-05" db="EMBL/GenBank/DDBJ databases">
        <title>Genome sequencing and assembly of Indian major carp, Cirrhinus mrigala (Hamilton, 1822).</title>
        <authorList>
            <person name="Mohindra V."/>
            <person name="Chowdhury L.M."/>
            <person name="Lal K."/>
            <person name="Jena J.K."/>
        </authorList>
    </citation>
    <scope>NUCLEOTIDE SEQUENCE [LARGE SCALE GENOMIC DNA]</scope>
    <source>
        <strain evidence="4">CM1030</strain>
        <tissue evidence="4">Blood</tissue>
    </source>
</reference>
<evidence type="ECO:0000313" key="5">
    <source>
        <dbReference type="Proteomes" id="UP001529510"/>
    </source>
</evidence>
<evidence type="ECO:0000259" key="3">
    <source>
        <dbReference type="PROSITE" id="PS51829"/>
    </source>
</evidence>
<dbReference type="Proteomes" id="UP001529510">
    <property type="component" value="Unassembled WGS sequence"/>
</dbReference>
<organism evidence="4 5">
    <name type="scientific">Cirrhinus mrigala</name>
    <name type="common">Mrigala</name>
    <dbReference type="NCBI Taxonomy" id="683832"/>
    <lineage>
        <taxon>Eukaryota</taxon>
        <taxon>Metazoa</taxon>
        <taxon>Chordata</taxon>
        <taxon>Craniata</taxon>
        <taxon>Vertebrata</taxon>
        <taxon>Euteleostomi</taxon>
        <taxon>Actinopterygii</taxon>
        <taxon>Neopterygii</taxon>
        <taxon>Teleostei</taxon>
        <taxon>Ostariophysi</taxon>
        <taxon>Cypriniformes</taxon>
        <taxon>Cyprinidae</taxon>
        <taxon>Labeoninae</taxon>
        <taxon>Labeonini</taxon>
        <taxon>Cirrhinus</taxon>
    </lineage>
</organism>
<evidence type="ECO:0000256" key="2">
    <source>
        <dbReference type="ARBA" id="ARBA00022801"/>
    </source>
</evidence>
<keyword evidence="5" id="KW-1185">Reference proteome</keyword>
<dbReference type="GO" id="GO:0008233">
    <property type="term" value="F:peptidase activity"/>
    <property type="evidence" value="ECO:0007669"/>
    <property type="project" value="UniProtKB-KW"/>
</dbReference>
<keyword evidence="1" id="KW-0645">Protease</keyword>
<feature type="non-terminal residue" evidence="4">
    <location>
        <position position="1"/>
    </location>
</feature>
<dbReference type="InterPro" id="IPR008979">
    <property type="entry name" value="Galactose-bd-like_sf"/>
</dbReference>
<dbReference type="SUPFAM" id="SSF49785">
    <property type="entry name" value="Galactose-binding domain-like"/>
    <property type="match status" value="1"/>
</dbReference>
<name>A0ABD0PHU5_CIRMR</name>